<evidence type="ECO:0000313" key="2">
    <source>
        <dbReference type="EMBL" id="ARE27329.1"/>
    </source>
</evidence>
<dbReference type="EMBL" id="CP016747">
    <property type="protein sequence ID" value="ARE27329.1"/>
    <property type="molecule type" value="Genomic_DNA"/>
</dbReference>
<dbReference type="Pfam" id="PF08951">
    <property type="entry name" value="EntA_Immun"/>
    <property type="match status" value="1"/>
</dbReference>
<dbReference type="CDD" id="cd21059">
    <property type="entry name" value="LciA-like"/>
    <property type="match status" value="1"/>
</dbReference>
<reference evidence="2 3" key="1">
    <citation type="journal article" date="2017" name="BMC Genomics">
        <title>Comparative and functional genomics of the Lactococcus lactis taxon; insights into evolution and niche adaptation.</title>
        <authorList>
            <person name="Kelleher P."/>
            <person name="Bottacini F."/>
            <person name="Mahony J."/>
            <person name="Kilcawley K.N."/>
            <person name="van Sinderen D."/>
        </authorList>
    </citation>
    <scope>NUCLEOTIDE SEQUENCE [LARGE SCALE GENOMIC DNA]</scope>
    <source>
        <strain evidence="2 3">JM1</strain>
        <plasmid evidence="3">pjm1a</plasmid>
    </source>
</reference>
<keyword evidence="1" id="KW-1133">Transmembrane helix</keyword>
<dbReference type="GO" id="GO:0030153">
    <property type="term" value="P:bacteriocin immunity"/>
    <property type="evidence" value="ECO:0007669"/>
    <property type="project" value="InterPro"/>
</dbReference>
<keyword evidence="1" id="KW-0812">Transmembrane</keyword>
<dbReference type="AlphaFoldDB" id="A0A1V0PDN8"/>
<feature type="transmembrane region" description="Helical" evidence="1">
    <location>
        <begin position="149"/>
        <end position="170"/>
    </location>
</feature>
<dbReference type="InterPro" id="IPR015046">
    <property type="entry name" value="LciA_Immunity-like"/>
</dbReference>
<dbReference type="Pfam" id="PF16935">
    <property type="entry name" value="Hol_Tox"/>
    <property type="match status" value="1"/>
</dbReference>
<evidence type="ECO:0000313" key="3">
    <source>
        <dbReference type="Proteomes" id="UP000191806"/>
    </source>
</evidence>
<name>A0A1V0PDN8_LACLC</name>
<keyword evidence="1" id="KW-0472">Membrane</keyword>
<sequence length="176" mass="20020">MDGARQELVLVLKQEDLQESCDSMEKFAISNDQEFLEILYNYALNPNIKDRERKIVQLGRKELENKVYSLSVANRMVASFQREAISSRLSKDTSVLYNSLFQKPCKSMTYGAFFVIIMFVEFMNGSLIGGGAYDYFVGKPSQNMKGENFLTVFQALSLMIAFATLMILVINTSNKK</sequence>
<organism evidence="2 3">
    <name type="scientific">Lactococcus lactis subsp. cremoris</name>
    <name type="common">Streptococcus cremoris</name>
    <dbReference type="NCBI Taxonomy" id="1359"/>
    <lineage>
        <taxon>Bacteria</taxon>
        <taxon>Bacillati</taxon>
        <taxon>Bacillota</taxon>
        <taxon>Bacilli</taxon>
        <taxon>Lactobacillales</taxon>
        <taxon>Streptococcaceae</taxon>
        <taxon>Lactococcus</taxon>
    </lineage>
</organism>
<dbReference type="InterPro" id="IPR031616">
    <property type="entry name" value="BsrE-like"/>
</dbReference>
<accession>A0A1V0PDN8</accession>
<evidence type="ECO:0000256" key="1">
    <source>
        <dbReference type="SAM" id="Phobius"/>
    </source>
</evidence>
<geneLocation type="plasmid" evidence="3">
    <name>pjm1a</name>
</geneLocation>
<keyword evidence="2" id="KW-0614">Plasmid</keyword>
<dbReference type="Proteomes" id="UP000191806">
    <property type="component" value="Plasmid pJM1B"/>
</dbReference>
<gene>
    <name evidence="2" type="ORF">LLJM1_pA28</name>
</gene>
<protein>
    <submittedName>
        <fullName evidence="2">Uncharacterized protein</fullName>
    </submittedName>
</protein>
<proteinExistence type="predicted"/>
<feature type="transmembrane region" description="Helical" evidence="1">
    <location>
        <begin position="110"/>
        <end position="129"/>
    </location>
</feature>